<evidence type="ECO:0000256" key="10">
    <source>
        <dbReference type="ARBA" id="ARBA00023136"/>
    </source>
</evidence>
<dbReference type="GeneID" id="16068232"/>
<keyword evidence="6" id="KW-0963">Cytoplasm</keyword>
<dbReference type="OMA" id="WAHESIN"/>
<dbReference type="EMBL" id="GL832997">
    <property type="protein sequence ID" value="EGD81311.1"/>
    <property type="molecule type" value="Genomic_DNA"/>
</dbReference>
<evidence type="ECO:0000313" key="14">
    <source>
        <dbReference type="Proteomes" id="UP000007799"/>
    </source>
</evidence>
<dbReference type="PANTHER" id="PTHR10857:SF106">
    <property type="entry name" value="C2 DOMAIN-CONTAINING PROTEIN"/>
    <property type="match status" value="1"/>
</dbReference>
<dbReference type="GO" id="GO:0005886">
    <property type="term" value="C:plasma membrane"/>
    <property type="evidence" value="ECO:0007669"/>
    <property type="project" value="UniProtKB-SubCell"/>
</dbReference>
<dbReference type="STRING" id="946362.F2UT52"/>
<reference evidence="13" key="1">
    <citation type="submission" date="2009-08" db="EMBL/GenBank/DDBJ databases">
        <title>Annotation of Salpingoeca rosetta.</title>
        <authorList>
            <consortium name="The Broad Institute Genome Sequencing Platform"/>
            <person name="Russ C."/>
            <person name="Cuomo C."/>
            <person name="Burger G."/>
            <person name="Gray M.W."/>
            <person name="Holland P.W.H."/>
            <person name="King N."/>
            <person name="Lang F.B.F."/>
            <person name="Roger A.J."/>
            <person name="Ruiz-Trillo I."/>
            <person name="Young S.K."/>
            <person name="Zeng Q."/>
            <person name="Gargeya S."/>
            <person name="Alvarado L."/>
            <person name="Berlin A."/>
            <person name="Chapman S.B."/>
            <person name="Chen Z."/>
            <person name="Freedman E."/>
            <person name="Gellesch M."/>
            <person name="Goldberg J."/>
            <person name="Griggs A."/>
            <person name="Gujja S."/>
            <person name="Heilman E."/>
            <person name="Heiman D."/>
            <person name="Howarth C."/>
            <person name="Mehta T."/>
            <person name="Neiman D."/>
            <person name="Pearson M."/>
            <person name="Roberts A."/>
            <person name="Saif S."/>
            <person name="Shea T."/>
            <person name="Shenoy N."/>
            <person name="Sisk P."/>
            <person name="Stolte C."/>
            <person name="Sykes S."/>
            <person name="White J."/>
            <person name="Yandava C."/>
            <person name="Haas B."/>
            <person name="Nusbaum C."/>
            <person name="Birren B."/>
        </authorList>
    </citation>
    <scope>NUCLEOTIDE SEQUENCE [LARGE SCALE GENOMIC DNA]</scope>
    <source>
        <strain evidence="13">ATCC 50818</strain>
    </source>
</reference>
<dbReference type="InterPro" id="IPR000008">
    <property type="entry name" value="C2_dom"/>
</dbReference>
<evidence type="ECO:0000256" key="11">
    <source>
        <dbReference type="ARBA" id="ARBA00023242"/>
    </source>
</evidence>
<evidence type="ECO:0000256" key="9">
    <source>
        <dbReference type="ARBA" id="ARBA00022837"/>
    </source>
</evidence>
<keyword evidence="5" id="KW-1003">Cell membrane</keyword>
<dbReference type="OrthoDB" id="5855668at2759"/>
<sequence>MSAAPHSRLQLHISCSHLKRADALSKSDPFVVVLLASPSGYVEIGRTEVIKNDSNPKFADEVDIDYYFESVQDLRFCVYVTLPLMSTLRVLKNTRGGKTSGSITVNAEEDRQAKGDVSFKAHGVGLDKKDFFGKSDPFITISRQSATGWVRVHTTEVVKKTLDPTWRPFTITVGELCNGDYTRPLKFDVFDWDSDGGHDLIGSAESTLNDLIATKGSTLELINAKKAAKKKKYTNSGTLVFDSVEIVPTFSFIDYLRAGFKMNFTVAVDMTASNGRPDLPSSLHYMNPSRPNAYMQAIQSVGTIISDYDADKYFPAFAFGCRYRGQVSMEHPLTGDPANPYCQGVQGLLAMYQATLQNVELYGPTNMAPIINHVARFAVNPEDKSYYVLLIITDGVISDMDATTKAIVDASHLPMSIIIVGVGNADFSAMSFLDADVQPLSYGGRDAVRDIVQFVPFNQYSTRPDSQAALASAVLAEVPGQFESFMRAKGITPA</sequence>
<keyword evidence="14" id="KW-1185">Reference proteome</keyword>
<comment type="similarity">
    <text evidence="4">Belongs to the copine family.</text>
</comment>
<dbReference type="GO" id="GO:0005737">
    <property type="term" value="C:cytoplasm"/>
    <property type="evidence" value="ECO:0007669"/>
    <property type="project" value="UniProtKB-SubCell"/>
</dbReference>
<dbReference type="InterPro" id="IPR035892">
    <property type="entry name" value="C2_domain_sf"/>
</dbReference>
<dbReference type="InParanoid" id="F2UT52"/>
<dbReference type="RefSeq" id="XP_004987707.1">
    <property type="nucleotide sequence ID" value="XM_004987650.1"/>
</dbReference>
<evidence type="ECO:0000256" key="8">
    <source>
        <dbReference type="ARBA" id="ARBA00022737"/>
    </source>
</evidence>
<dbReference type="PANTHER" id="PTHR10857">
    <property type="entry name" value="COPINE"/>
    <property type="match status" value="1"/>
</dbReference>
<name>F2UT52_SALR5</name>
<dbReference type="InterPro" id="IPR010734">
    <property type="entry name" value="Copine_C"/>
</dbReference>
<keyword evidence="11" id="KW-0539">Nucleus</keyword>
<dbReference type="GO" id="GO:0005634">
    <property type="term" value="C:nucleus"/>
    <property type="evidence" value="ECO:0007669"/>
    <property type="project" value="UniProtKB-SubCell"/>
</dbReference>
<dbReference type="InterPro" id="IPR037768">
    <property type="entry name" value="C2B_Copine"/>
</dbReference>
<dbReference type="SUPFAM" id="SSF49562">
    <property type="entry name" value="C2 domain (Calcium/lipid-binding domain, CaLB)"/>
    <property type="match status" value="2"/>
</dbReference>
<dbReference type="InterPro" id="IPR002035">
    <property type="entry name" value="VWF_A"/>
</dbReference>
<dbReference type="InterPro" id="IPR036465">
    <property type="entry name" value="vWFA_dom_sf"/>
</dbReference>
<dbReference type="SUPFAM" id="SSF53300">
    <property type="entry name" value="vWA-like"/>
    <property type="match status" value="1"/>
</dbReference>
<dbReference type="GO" id="GO:0046872">
    <property type="term" value="F:metal ion binding"/>
    <property type="evidence" value="ECO:0007669"/>
    <property type="project" value="UniProtKB-KW"/>
</dbReference>
<dbReference type="GO" id="GO:0071277">
    <property type="term" value="P:cellular response to calcium ion"/>
    <property type="evidence" value="ECO:0007669"/>
    <property type="project" value="TreeGrafter"/>
</dbReference>
<evidence type="ECO:0000313" key="13">
    <source>
        <dbReference type="EMBL" id="EGD81311.1"/>
    </source>
</evidence>
<dbReference type="AlphaFoldDB" id="F2UT52"/>
<keyword evidence="7" id="KW-0479">Metal-binding</keyword>
<evidence type="ECO:0000256" key="6">
    <source>
        <dbReference type="ARBA" id="ARBA00022490"/>
    </source>
</evidence>
<evidence type="ECO:0000256" key="4">
    <source>
        <dbReference type="ARBA" id="ARBA00009048"/>
    </source>
</evidence>
<dbReference type="Pfam" id="PF00168">
    <property type="entry name" value="C2"/>
    <property type="match status" value="2"/>
</dbReference>
<proteinExistence type="inferred from homology"/>
<dbReference type="Gene3D" id="2.60.40.150">
    <property type="entry name" value="C2 domain"/>
    <property type="match status" value="2"/>
</dbReference>
<dbReference type="CDD" id="cd04048">
    <property type="entry name" value="C2A_Copine"/>
    <property type="match status" value="1"/>
</dbReference>
<dbReference type="FunFam" id="2.60.40.150:FF:000042">
    <property type="entry name" value="Copine 3"/>
    <property type="match status" value="1"/>
</dbReference>
<dbReference type="SMART" id="SM00327">
    <property type="entry name" value="VWA"/>
    <property type="match status" value="1"/>
</dbReference>
<dbReference type="Pfam" id="PF07002">
    <property type="entry name" value="Copine"/>
    <property type="match status" value="1"/>
</dbReference>
<dbReference type="eggNOG" id="KOG1327">
    <property type="taxonomic scope" value="Eukaryota"/>
</dbReference>
<evidence type="ECO:0000259" key="12">
    <source>
        <dbReference type="PROSITE" id="PS50004"/>
    </source>
</evidence>
<gene>
    <name evidence="13" type="ORF">PTSG_11347</name>
</gene>
<keyword evidence="10" id="KW-0472">Membrane</keyword>
<protein>
    <recommendedName>
        <fullName evidence="12">C2 domain-containing protein</fullName>
    </recommendedName>
</protein>
<evidence type="ECO:0000256" key="2">
    <source>
        <dbReference type="ARBA" id="ARBA00004236"/>
    </source>
</evidence>
<dbReference type="PROSITE" id="PS50004">
    <property type="entry name" value="C2"/>
    <property type="match status" value="1"/>
</dbReference>
<evidence type="ECO:0000256" key="1">
    <source>
        <dbReference type="ARBA" id="ARBA00004123"/>
    </source>
</evidence>
<dbReference type="SMART" id="SM00239">
    <property type="entry name" value="C2"/>
    <property type="match status" value="2"/>
</dbReference>
<accession>F2UT52</accession>
<comment type="subcellular location">
    <subcellularLocation>
        <location evidence="2">Cell membrane</location>
    </subcellularLocation>
    <subcellularLocation>
        <location evidence="3">Cytoplasm</location>
    </subcellularLocation>
    <subcellularLocation>
        <location evidence="1">Nucleus</location>
    </subcellularLocation>
</comment>
<keyword evidence="9" id="KW-0106">Calcium</keyword>
<feature type="domain" description="C2" evidence="12">
    <location>
        <begin position="99"/>
        <end position="221"/>
    </location>
</feature>
<dbReference type="Proteomes" id="UP000007799">
    <property type="component" value="Unassembled WGS sequence"/>
</dbReference>
<dbReference type="GO" id="GO:0005544">
    <property type="term" value="F:calcium-dependent phospholipid binding"/>
    <property type="evidence" value="ECO:0007669"/>
    <property type="project" value="InterPro"/>
</dbReference>
<dbReference type="CDD" id="cd04047">
    <property type="entry name" value="C2B_Copine"/>
    <property type="match status" value="1"/>
</dbReference>
<evidence type="ECO:0000256" key="5">
    <source>
        <dbReference type="ARBA" id="ARBA00022475"/>
    </source>
</evidence>
<dbReference type="KEGG" id="sre:PTSG_11347"/>
<keyword evidence="8" id="KW-0677">Repeat</keyword>
<evidence type="ECO:0000256" key="7">
    <source>
        <dbReference type="ARBA" id="ARBA00022723"/>
    </source>
</evidence>
<organism evidence="14">
    <name type="scientific">Salpingoeca rosetta (strain ATCC 50818 / BSB-021)</name>
    <dbReference type="NCBI Taxonomy" id="946362"/>
    <lineage>
        <taxon>Eukaryota</taxon>
        <taxon>Choanoflagellata</taxon>
        <taxon>Craspedida</taxon>
        <taxon>Salpingoecidae</taxon>
        <taxon>Salpingoeca</taxon>
    </lineage>
</organism>
<dbReference type="InterPro" id="IPR045052">
    <property type="entry name" value="Copine"/>
</dbReference>
<evidence type="ECO:0000256" key="3">
    <source>
        <dbReference type="ARBA" id="ARBA00004496"/>
    </source>
</evidence>